<proteinExistence type="predicted"/>
<evidence type="ECO:0000259" key="4">
    <source>
        <dbReference type="PROSITE" id="PS50042"/>
    </source>
</evidence>
<feature type="domain" description="HTH crp-type" evidence="5">
    <location>
        <begin position="158"/>
        <end position="231"/>
    </location>
</feature>
<dbReference type="SUPFAM" id="SSF46785">
    <property type="entry name" value="Winged helix' DNA-binding domain"/>
    <property type="match status" value="1"/>
</dbReference>
<evidence type="ECO:0000313" key="7">
    <source>
        <dbReference type="Proteomes" id="UP000006346"/>
    </source>
</evidence>
<evidence type="ECO:0000259" key="5">
    <source>
        <dbReference type="PROSITE" id="PS51063"/>
    </source>
</evidence>
<dbReference type="PATRIC" id="fig|768706.3.peg.1230"/>
<dbReference type="HOGENOM" id="CLU_075053_3_2_9"/>
<evidence type="ECO:0000313" key="6">
    <source>
        <dbReference type="EMBL" id="AET66911.1"/>
    </source>
</evidence>
<dbReference type="EMBL" id="CP003108">
    <property type="protein sequence ID" value="AET66911.1"/>
    <property type="molecule type" value="Genomic_DNA"/>
</dbReference>
<dbReference type="STRING" id="768706.Desor_1249"/>
<dbReference type="Gene3D" id="2.60.120.10">
    <property type="entry name" value="Jelly Rolls"/>
    <property type="match status" value="1"/>
</dbReference>
<evidence type="ECO:0000256" key="2">
    <source>
        <dbReference type="ARBA" id="ARBA00023125"/>
    </source>
</evidence>
<dbReference type="InterPro" id="IPR036388">
    <property type="entry name" value="WH-like_DNA-bd_sf"/>
</dbReference>
<dbReference type="PANTHER" id="PTHR24567:SF74">
    <property type="entry name" value="HTH-TYPE TRANSCRIPTIONAL REGULATOR ARCR"/>
    <property type="match status" value="1"/>
</dbReference>
<dbReference type="GO" id="GO:0003700">
    <property type="term" value="F:DNA-binding transcription factor activity"/>
    <property type="evidence" value="ECO:0007669"/>
    <property type="project" value="TreeGrafter"/>
</dbReference>
<dbReference type="Gene3D" id="1.10.10.10">
    <property type="entry name" value="Winged helix-like DNA-binding domain superfamily/Winged helix DNA-binding domain"/>
    <property type="match status" value="1"/>
</dbReference>
<dbReference type="InterPro" id="IPR014710">
    <property type="entry name" value="RmlC-like_jellyroll"/>
</dbReference>
<dbReference type="InterPro" id="IPR036390">
    <property type="entry name" value="WH_DNA-bd_sf"/>
</dbReference>
<sequence length="239" mass="27324">MSDKTNELIEFITTSIIFDETTLESEGLSSSVWDKYLELGCRTVKMPGDYIIYPGENLKGCFFIKRGKLKSNFIGKDGATKILSIIGNGATFGEQFVFHSQPGLFEAIVMSESELYFFTRDKMLELCKKDFEISLFMLKTLAIKSRMLAIQLEDTCVRNTMQNICRILYTFCCYEENNGQSSDGISILLTHEDLANMIGAHRVTITKNLNKLKKLKVLNYKYEKVTVLNTHMLKEFAFN</sequence>
<keyword evidence="7" id="KW-1185">Reference proteome</keyword>
<keyword evidence="1" id="KW-0805">Transcription regulation</keyword>
<reference evidence="7" key="1">
    <citation type="submission" date="2011-11" db="EMBL/GenBank/DDBJ databases">
        <title>Complete sequence of Desulfosporosinus orientis DSM 765.</title>
        <authorList>
            <person name="Lucas S."/>
            <person name="Han J."/>
            <person name="Lapidus A."/>
            <person name="Cheng J.-F."/>
            <person name="Goodwin L."/>
            <person name="Pitluck S."/>
            <person name="Peters L."/>
            <person name="Ovchinnikova G."/>
            <person name="Teshima H."/>
            <person name="Detter J.C."/>
            <person name="Han C."/>
            <person name="Tapia R."/>
            <person name="Land M."/>
            <person name="Hauser L."/>
            <person name="Kyrpides N."/>
            <person name="Ivanova N."/>
            <person name="Pagani I."/>
            <person name="Pester M."/>
            <person name="Spring S."/>
            <person name="Ollivier B."/>
            <person name="Rattei T."/>
            <person name="Klenk H.-P."/>
            <person name="Wagner M."/>
            <person name="Loy A."/>
            <person name="Woyke T."/>
        </authorList>
    </citation>
    <scope>NUCLEOTIDE SEQUENCE [LARGE SCALE GENOMIC DNA]</scope>
    <source>
        <strain evidence="7">ATCC 19365 / DSM 765 / NCIMB 8382 / VKM B-1628</strain>
    </source>
</reference>
<dbReference type="Pfam" id="PF13545">
    <property type="entry name" value="HTH_Crp_2"/>
    <property type="match status" value="1"/>
</dbReference>
<dbReference type="InterPro" id="IPR050397">
    <property type="entry name" value="Env_Response_Regulators"/>
</dbReference>
<dbReference type="GO" id="GO:0003677">
    <property type="term" value="F:DNA binding"/>
    <property type="evidence" value="ECO:0007669"/>
    <property type="project" value="UniProtKB-KW"/>
</dbReference>
<dbReference type="RefSeq" id="WP_014183732.1">
    <property type="nucleotide sequence ID" value="NC_016584.1"/>
</dbReference>
<dbReference type="InterPro" id="IPR000595">
    <property type="entry name" value="cNMP-bd_dom"/>
</dbReference>
<dbReference type="InterPro" id="IPR012318">
    <property type="entry name" value="HTH_CRP"/>
</dbReference>
<dbReference type="PROSITE" id="PS50042">
    <property type="entry name" value="CNMP_BINDING_3"/>
    <property type="match status" value="1"/>
</dbReference>
<dbReference type="GO" id="GO:0005829">
    <property type="term" value="C:cytosol"/>
    <property type="evidence" value="ECO:0007669"/>
    <property type="project" value="TreeGrafter"/>
</dbReference>
<organism evidence="6 7">
    <name type="scientific">Desulfosporosinus orientis (strain ATCC 19365 / DSM 765 / NCIMB 8382 / VKM B-1628 / Singapore I)</name>
    <name type="common">Desulfotomaculum orientis</name>
    <dbReference type="NCBI Taxonomy" id="768706"/>
    <lineage>
        <taxon>Bacteria</taxon>
        <taxon>Bacillati</taxon>
        <taxon>Bacillota</taxon>
        <taxon>Clostridia</taxon>
        <taxon>Eubacteriales</taxon>
        <taxon>Desulfitobacteriaceae</taxon>
        <taxon>Desulfosporosinus</taxon>
    </lineage>
</organism>
<accession>G7WEM0</accession>
<dbReference type="OrthoDB" id="5460990at2"/>
<dbReference type="KEGG" id="dor:Desor_1249"/>
<feature type="domain" description="Cyclic nucleotide-binding" evidence="4">
    <location>
        <begin position="47"/>
        <end position="126"/>
    </location>
</feature>
<dbReference type="PROSITE" id="PS51063">
    <property type="entry name" value="HTH_CRP_2"/>
    <property type="match status" value="1"/>
</dbReference>
<keyword evidence="3" id="KW-0804">Transcription</keyword>
<evidence type="ECO:0000256" key="1">
    <source>
        <dbReference type="ARBA" id="ARBA00023015"/>
    </source>
</evidence>
<dbReference type="eggNOG" id="COG0664">
    <property type="taxonomic scope" value="Bacteria"/>
</dbReference>
<keyword evidence="2" id="KW-0238">DNA-binding</keyword>
<dbReference type="SMART" id="SM00419">
    <property type="entry name" value="HTH_CRP"/>
    <property type="match status" value="1"/>
</dbReference>
<name>G7WEM0_DESOD</name>
<dbReference type="PANTHER" id="PTHR24567">
    <property type="entry name" value="CRP FAMILY TRANSCRIPTIONAL REGULATORY PROTEIN"/>
    <property type="match status" value="1"/>
</dbReference>
<dbReference type="AlphaFoldDB" id="G7WEM0"/>
<dbReference type="CDD" id="cd00038">
    <property type="entry name" value="CAP_ED"/>
    <property type="match status" value="1"/>
</dbReference>
<evidence type="ECO:0000256" key="3">
    <source>
        <dbReference type="ARBA" id="ARBA00023163"/>
    </source>
</evidence>
<reference evidence="6 7" key="2">
    <citation type="journal article" date="2012" name="J. Bacteriol.">
        <title>Complete genome sequences of Desulfosporosinus orientis DSM765T, Desulfosporosinus youngiae DSM17734T, Desulfosporosinus meridiei DSM13257T, and Desulfosporosinus acidiphilus DSM22704T.</title>
        <authorList>
            <person name="Pester M."/>
            <person name="Brambilla E."/>
            <person name="Alazard D."/>
            <person name="Rattei T."/>
            <person name="Weinmaier T."/>
            <person name="Han J."/>
            <person name="Lucas S."/>
            <person name="Lapidus A."/>
            <person name="Cheng J.F."/>
            <person name="Goodwin L."/>
            <person name="Pitluck S."/>
            <person name="Peters L."/>
            <person name="Ovchinnikova G."/>
            <person name="Teshima H."/>
            <person name="Detter J.C."/>
            <person name="Han C.S."/>
            <person name="Tapia R."/>
            <person name="Land M.L."/>
            <person name="Hauser L."/>
            <person name="Kyrpides N.C."/>
            <person name="Ivanova N.N."/>
            <person name="Pagani I."/>
            <person name="Huntmann M."/>
            <person name="Wei C.L."/>
            <person name="Davenport K.W."/>
            <person name="Daligault H."/>
            <person name="Chain P.S."/>
            <person name="Chen A."/>
            <person name="Mavromatis K."/>
            <person name="Markowitz V."/>
            <person name="Szeto E."/>
            <person name="Mikhailova N."/>
            <person name="Pati A."/>
            <person name="Wagner M."/>
            <person name="Woyke T."/>
            <person name="Ollivier B."/>
            <person name="Klenk H.P."/>
            <person name="Spring S."/>
            <person name="Loy A."/>
        </authorList>
    </citation>
    <scope>NUCLEOTIDE SEQUENCE [LARGE SCALE GENOMIC DNA]</scope>
    <source>
        <strain evidence="7">ATCC 19365 / DSM 765 / NCIMB 8382 / VKM B-1628</strain>
    </source>
</reference>
<dbReference type="SMART" id="SM00100">
    <property type="entry name" value="cNMP"/>
    <property type="match status" value="1"/>
</dbReference>
<protein>
    <submittedName>
        <fullName evidence="6">cAMP-binding protein</fullName>
    </submittedName>
</protein>
<gene>
    <name evidence="6" type="ordered locus">Desor_1249</name>
</gene>
<dbReference type="Proteomes" id="UP000006346">
    <property type="component" value="Chromosome"/>
</dbReference>
<dbReference type="SUPFAM" id="SSF51206">
    <property type="entry name" value="cAMP-binding domain-like"/>
    <property type="match status" value="1"/>
</dbReference>
<dbReference type="InterPro" id="IPR018490">
    <property type="entry name" value="cNMP-bd_dom_sf"/>
</dbReference>
<dbReference type="Pfam" id="PF00027">
    <property type="entry name" value="cNMP_binding"/>
    <property type="match status" value="1"/>
</dbReference>